<dbReference type="RefSeq" id="WP_223104986.1">
    <property type="nucleotide sequence ID" value="NZ_CP061913.1"/>
</dbReference>
<gene>
    <name evidence="2" type="ORF">ACFFTR_27905</name>
</gene>
<evidence type="ECO:0008006" key="4">
    <source>
        <dbReference type="Google" id="ProtNLM"/>
    </source>
</evidence>
<feature type="region of interest" description="Disordered" evidence="1">
    <location>
        <begin position="98"/>
        <end position="117"/>
    </location>
</feature>
<comment type="caution">
    <text evidence="2">The sequence shown here is derived from an EMBL/GenBank/DDBJ whole genome shotgun (WGS) entry which is preliminary data.</text>
</comment>
<proteinExistence type="predicted"/>
<reference evidence="2 3" key="1">
    <citation type="submission" date="2024-09" db="EMBL/GenBank/DDBJ databases">
        <authorList>
            <person name="Sun Q."/>
            <person name="Mori K."/>
        </authorList>
    </citation>
    <scope>NUCLEOTIDE SEQUENCE [LARGE SCALE GENOMIC DNA]</scope>
    <source>
        <strain evidence="2 3">JCM 3307</strain>
    </source>
</reference>
<feature type="compositionally biased region" description="Low complexity" evidence="1">
    <location>
        <begin position="98"/>
        <end position="107"/>
    </location>
</feature>
<dbReference type="Proteomes" id="UP001589608">
    <property type="component" value="Unassembled WGS sequence"/>
</dbReference>
<evidence type="ECO:0000313" key="2">
    <source>
        <dbReference type="EMBL" id="MFB9446931.1"/>
    </source>
</evidence>
<feature type="compositionally biased region" description="Basic residues" evidence="1">
    <location>
        <begin position="108"/>
        <end position="117"/>
    </location>
</feature>
<sequence length="117" mass="12433">MSGHLPPELTVAGNIALPLLLDRVRRRAAHEAATSRLDPLRLDPLRLDRLGLDRLGLDRLGLDRLGLDRLGLGGFGGRRTGELDGGRVRRVVLARPVSASAAGTAAASRRRSGPPPP</sequence>
<keyword evidence="3" id="KW-1185">Reference proteome</keyword>
<accession>A0ABV5MDL6</accession>
<evidence type="ECO:0000313" key="3">
    <source>
        <dbReference type="Proteomes" id="UP001589608"/>
    </source>
</evidence>
<protein>
    <recommendedName>
        <fullName evidence="4">Pentapeptide repeat-containing protein</fullName>
    </recommendedName>
</protein>
<evidence type="ECO:0000256" key="1">
    <source>
        <dbReference type="SAM" id="MobiDB-lite"/>
    </source>
</evidence>
<name>A0ABV5MDL6_9ACTN</name>
<dbReference type="EMBL" id="JBHMCA010000051">
    <property type="protein sequence ID" value="MFB9446931.1"/>
    <property type="molecule type" value="Genomic_DNA"/>
</dbReference>
<organism evidence="2 3">
    <name type="scientific">Dactylosporangium vinaceum</name>
    <dbReference type="NCBI Taxonomy" id="53362"/>
    <lineage>
        <taxon>Bacteria</taxon>
        <taxon>Bacillati</taxon>
        <taxon>Actinomycetota</taxon>
        <taxon>Actinomycetes</taxon>
        <taxon>Micromonosporales</taxon>
        <taxon>Micromonosporaceae</taxon>
        <taxon>Dactylosporangium</taxon>
    </lineage>
</organism>